<dbReference type="Proteomes" id="UP000801492">
    <property type="component" value="Unassembled WGS sequence"/>
</dbReference>
<keyword evidence="3 9" id="KW-0812">Transmembrane</keyword>
<evidence type="ECO:0000313" key="11">
    <source>
        <dbReference type="EMBL" id="KAF2904786.1"/>
    </source>
</evidence>
<protein>
    <recommendedName>
        <fullName evidence="9">Protein YIF1</fullName>
    </recommendedName>
</protein>
<keyword evidence="5 9" id="KW-0653">Protein transport</keyword>
<evidence type="ECO:0000256" key="6">
    <source>
        <dbReference type="ARBA" id="ARBA00022989"/>
    </source>
</evidence>
<feature type="transmembrane region" description="Helical" evidence="9">
    <location>
        <begin position="249"/>
        <end position="269"/>
    </location>
</feature>
<dbReference type="PANTHER" id="PTHR14083:SF0">
    <property type="entry name" value="YIP1D-INTERACTING FACTOR 1, ISOFORM C"/>
    <property type="match status" value="1"/>
</dbReference>
<feature type="transmembrane region" description="Helical" evidence="9">
    <location>
        <begin position="319"/>
        <end position="337"/>
    </location>
</feature>
<gene>
    <name evidence="11" type="ORF">ILUMI_01389</name>
</gene>
<feature type="transmembrane region" description="Helical" evidence="9">
    <location>
        <begin position="217"/>
        <end position="237"/>
    </location>
</feature>
<dbReference type="Pfam" id="PF03878">
    <property type="entry name" value="YIF1"/>
    <property type="match status" value="1"/>
</dbReference>
<dbReference type="PANTHER" id="PTHR14083">
    <property type="entry name" value="YIP1 INTERACTING FACTOR HOMOLOG YIF1 PROTEIN"/>
    <property type="match status" value="1"/>
</dbReference>
<sequence>MNFNANTGSRSIGRKVKRVSDVNAMGYNPYAQPPPTFQPNEGNLNSSNYAYSPGPVGYPNQGVPPQQAYPSPNEMPPNFNPSNPYMNAPSQTQIGNVFTQPIVQDMAFQYGQQLASTGKTMIKQGLEQYVAVSRLKYYFAVDTKYVMSKLGLLFFPFIHSDWSIKYEQDGNPVQPRFEINAPDLYIPTMAYFTYVLMAGLVLGMQQRFTPEQIVMQASSALAWCIVELAVYSCTLYITNIQTSLRTLDLLAYSGYKFIGIIASIVVSLLAGRTGYYATLIYVSLALAFFLVRSLKAQVLQERQAQYYGEAPTGGNKRRLYFLLFVAVTQPALSWWLSFHLLKSTSISATTAT</sequence>
<reference evidence="11" key="1">
    <citation type="submission" date="2019-08" db="EMBL/GenBank/DDBJ databases">
        <title>The genome of the North American firefly Photinus pyralis.</title>
        <authorList>
            <consortium name="Photinus pyralis genome working group"/>
            <person name="Fallon T.R."/>
            <person name="Sander Lower S.E."/>
            <person name="Weng J.-K."/>
        </authorList>
    </citation>
    <scope>NUCLEOTIDE SEQUENCE</scope>
    <source>
        <strain evidence="11">TRF0915ILg1</strain>
        <tissue evidence="11">Whole body</tissue>
    </source>
</reference>
<keyword evidence="7 9" id="KW-0333">Golgi apparatus</keyword>
<dbReference type="OrthoDB" id="337750at2759"/>
<evidence type="ECO:0000256" key="1">
    <source>
        <dbReference type="ARBA" id="ARBA00009727"/>
    </source>
</evidence>
<comment type="caution">
    <text evidence="11">The sequence shown here is derived from an EMBL/GenBank/DDBJ whole genome shotgun (WGS) entry which is preliminary data.</text>
</comment>
<name>A0A8K0GMA8_IGNLU</name>
<dbReference type="GO" id="GO:0005793">
    <property type="term" value="C:endoplasmic reticulum-Golgi intermediate compartment"/>
    <property type="evidence" value="ECO:0007669"/>
    <property type="project" value="UniProtKB-UniRule"/>
</dbReference>
<keyword evidence="6 9" id="KW-1133">Transmembrane helix</keyword>
<keyword evidence="12" id="KW-1185">Reference proteome</keyword>
<dbReference type="EMBL" id="VTPC01000676">
    <property type="protein sequence ID" value="KAF2904786.1"/>
    <property type="molecule type" value="Genomic_DNA"/>
</dbReference>
<comment type="function">
    <text evidence="9">Has a role in transport between endoplasmic reticulum and Golgi.</text>
</comment>
<keyword evidence="2 9" id="KW-0813">Transport</keyword>
<organism evidence="11 12">
    <name type="scientific">Ignelater luminosus</name>
    <name type="common">Cucubano</name>
    <name type="synonym">Pyrophorus luminosus</name>
    <dbReference type="NCBI Taxonomy" id="2038154"/>
    <lineage>
        <taxon>Eukaryota</taxon>
        <taxon>Metazoa</taxon>
        <taxon>Ecdysozoa</taxon>
        <taxon>Arthropoda</taxon>
        <taxon>Hexapoda</taxon>
        <taxon>Insecta</taxon>
        <taxon>Pterygota</taxon>
        <taxon>Neoptera</taxon>
        <taxon>Endopterygota</taxon>
        <taxon>Coleoptera</taxon>
        <taxon>Polyphaga</taxon>
        <taxon>Elateriformia</taxon>
        <taxon>Elateroidea</taxon>
        <taxon>Elateridae</taxon>
        <taxon>Agrypninae</taxon>
        <taxon>Pyrophorini</taxon>
        <taxon>Ignelater</taxon>
    </lineage>
</organism>
<evidence type="ECO:0000256" key="7">
    <source>
        <dbReference type="ARBA" id="ARBA00023034"/>
    </source>
</evidence>
<dbReference type="GO" id="GO:0000139">
    <property type="term" value="C:Golgi membrane"/>
    <property type="evidence" value="ECO:0007669"/>
    <property type="project" value="UniProtKB-SubCell"/>
</dbReference>
<feature type="transmembrane region" description="Helical" evidence="9">
    <location>
        <begin position="184"/>
        <end position="205"/>
    </location>
</feature>
<dbReference type="AlphaFoldDB" id="A0A8K0GMA8"/>
<keyword evidence="8 9" id="KW-0472">Membrane</keyword>
<dbReference type="GO" id="GO:0005789">
    <property type="term" value="C:endoplasmic reticulum membrane"/>
    <property type="evidence" value="ECO:0007669"/>
    <property type="project" value="UniProtKB-SubCell"/>
</dbReference>
<comment type="similarity">
    <text evidence="1 9">Belongs to the YIF1 family.</text>
</comment>
<feature type="compositionally biased region" description="Polar residues" evidence="10">
    <location>
        <begin position="38"/>
        <end position="50"/>
    </location>
</feature>
<evidence type="ECO:0000256" key="10">
    <source>
        <dbReference type="SAM" id="MobiDB-lite"/>
    </source>
</evidence>
<accession>A0A8K0GMA8</accession>
<evidence type="ECO:0000256" key="2">
    <source>
        <dbReference type="ARBA" id="ARBA00022448"/>
    </source>
</evidence>
<evidence type="ECO:0000313" key="12">
    <source>
        <dbReference type="Proteomes" id="UP000801492"/>
    </source>
</evidence>
<comment type="subcellular location">
    <subcellularLocation>
        <location evidence="9">Endoplasmic reticulum membrane</location>
        <topology evidence="9">Multi-pass membrane protein</topology>
    </subcellularLocation>
    <subcellularLocation>
        <location evidence="9">Golgi apparatus membrane</location>
        <topology evidence="9">Multi-pass membrane protein</topology>
    </subcellularLocation>
</comment>
<keyword evidence="4 9" id="KW-0256">Endoplasmic reticulum</keyword>
<dbReference type="GO" id="GO:0006888">
    <property type="term" value="P:endoplasmic reticulum to Golgi vesicle-mediated transport"/>
    <property type="evidence" value="ECO:0007669"/>
    <property type="project" value="UniProtKB-UniRule"/>
</dbReference>
<evidence type="ECO:0000256" key="5">
    <source>
        <dbReference type="ARBA" id="ARBA00022927"/>
    </source>
</evidence>
<feature type="transmembrane region" description="Helical" evidence="9">
    <location>
        <begin position="275"/>
        <end position="294"/>
    </location>
</feature>
<dbReference type="InterPro" id="IPR005578">
    <property type="entry name" value="Yif1_fam"/>
</dbReference>
<feature type="region of interest" description="Disordered" evidence="10">
    <location>
        <begin position="26"/>
        <end position="55"/>
    </location>
</feature>
<evidence type="ECO:0000256" key="3">
    <source>
        <dbReference type="ARBA" id="ARBA00022692"/>
    </source>
</evidence>
<dbReference type="GO" id="GO:0015031">
    <property type="term" value="P:protein transport"/>
    <property type="evidence" value="ECO:0007669"/>
    <property type="project" value="UniProtKB-KW"/>
</dbReference>
<evidence type="ECO:0000256" key="8">
    <source>
        <dbReference type="ARBA" id="ARBA00023136"/>
    </source>
</evidence>
<evidence type="ECO:0000256" key="9">
    <source>
        <dbReference type="RuleBase" id="RU368073"/>
    </source>
</evidence>
<evidence type="ECO:0000256" key="4">
    <source>
        <dbReference type="ARBA" id="ARBA00022824"/>
    </source>
</evidence>
<dbReference type="GO" id="GO:0030134">
    <property type="term" value="C:COPII-coated ER to Golgi transport vesicle"/>
    <property type="evidence" value="ECO:0007669"/>
    <property type="project" value="TreeGrafter"/>
</dbReference>
<proteinExistence type="inferred from homology"/>